<accession>A0A7T8KBH9</accession>
<protein>
    <submittedName>
        <fullName evidence="2">Uncharacterized protein</fullName>
    </submittedName>
</protein>
<dbReference type="EMBL" id="CP045892">
    <property type="protein sequence ID" value="QQP52844.1"/>
    <property type="molecule type" value="Genomic_DNA"/>
</dbReference>
<evidence type="ECO:0000313" key="3">
    <source>
        <dbReference type="Proteomes" id="UP000595437"/>
    </source>
</evidence>
<feature type="region of interest" description="Disordered" evidence="1">
    <location>
        <begin position="1"/>
        <end position="84"/>
    </location>
</feature>
<keyword evidence="3" id="KW-1185">Reference proteome</keyword>
<name>A0A7T8KBH9_CALRO</name>
<proteinExistence type="predicted"/>
<feature type="compositionally biased region" description="Polar residues" evidence="1">
    <location>
        <begin position="64"/>
        <end position="73"/>
    </location>
</feature>
<dbReference type="Proteomes" id="UP000595437">
    <property type="component" value="Chromosome 3"/>
</dbReference>
<evidence type="ECO:0000256" key="1">
    <source>
        <dbReference type="SAM" id="MobiDB-lite"/>
    </source>
</evidence>
<gene>
    <name evidence="2" type="ORF">FKW44_005116</name>
</gene>
<reference evidence="3" key="1">
    <citation type="submission" date="2021-01" db="EMBL/GenBank/DDBJ databases">
        <title>Caligus Genome Assembly.</title>
        <authorList>
            <person name="Gallardo-Escarate C."/>
        </authorList>
    </citation>
    <scope>NUCLEOTIDE SEQUENCE [LARGE SCALE GENOMIC DNA]</scope>
</reference>
<organism evidence="2 3">
    <name type="scientific">Caligus rogercresseyi</name>
    <name type="common">Sea louse</name>
    <dbReference type="NCBI Taxonomy" id="217165"/>
    <lineage>
        <taxon>Eukaryota</taxon>
        <taxon>Metazoa</taxon>
        <taxon>Ecdysozoa</taxon>
        <taxon>Arthropoda</taxon>
        <taxon>Crustacea</taxon>
        <taxon>Multicrustacea</taxon>
        <taxon>Hexanauplia</taxon>
        <taxon>Copepoda</taxon>
        <taxon>Siphonostomatoida</taxon>
        <taxon>Caligidae</taxon>
        <taxon>Caligus</taxon>
    </lineage>
</organism>
<evidence type="ECO:0000313" key="2">
    <source>
        <dbReference type="EMBL" id="QQP52844.1"/>
    </source>
</evidence>
<dbReference type="AlphaFoldDB" id="A0A7T8KBH9"/>
<sequence>MEATTAFNEEDSPRPLRSNHSSSLLRPWEPKGQSPSTALKYPSSKYKRLPPQTQHLIESKSREYISNNYNKNSPFPHRDIDIIL</sequence>